<dbReference type="EMBL" id="CADDAV010000001">
    <property type="protein sequence ID" value="CAB0579161.1"/>
    <property type="molecule type" value="Genomic_DNA"/>
</dbReference>
<accession>A0A1X4KPR1</accession>
<sequence length="557" mass="62135">MASLLEIRWILALDTQGNQISVGIRDIFAGEVQVAYIQGESPAQDYAVMRLLLAIFWRAHSMDIDMDVEPFDFLEWFNKMRRRLARKGKDQVVLDYLDRYADRFELFDAKAPFMQVAGLHVASGEYKHITTIIPEAQDEYFSMRGGKERDSVSIEEAARWLVYVQAFDYSGIKSGAVGDSRVKGGRGYPIGTGWTGMTGGTLVKGEDLLDTLLLNTTLETLNDPEDRPVWERTAYGPDERAVVGENSQPQGPADLATWQSRRIRLMPEGDRVVGVIVCNGDKIPDAGANVLDDPMTPYRFSANKSKKDHDVYYPRPYDVERTMWKALDALVVAETDGGFSAKEKAPKRPKNLASLAELAVQKANVPAVLNVDLVSVEYGPQASSVATTYASRMSMPVVLLLTEAKHLRGKVREIARATTQSAVALGQFSGNLLDAAGGEYAFQPAITDRVLAELEPRFNDWLERLRDISPEQAIQDNESLTDLEKAWQHTARSIIDQHARILLRGAGPKALAGRIQYRDADDHKGRVVSAAGYYRMLQRKLDEVLPLTVRKQEKEGE</sequence>
<dbReference type="Pfam" id="PF09481">
    <property type="entry name" value="CRISPR_Cse1"/>
    <property type="match status" value="1"/>
</dbReference>
<dbReference type="NCBIfam" id="TIGR02547">
    <property type="entry name" value="casA_cse1"/>
    <property type="match status" value="1"/>
</dbReference>
<dbReference type="AlphaFoldDB" id="A0A1X4KPR1"/>
<proteinExistence type="predicted"/>
<gene>
    <name evidence="1" type="ORF">CIP107547_00162</name>
</gene>
<dbReference type="RefSeq" id="WP_016830428.1">
    <property type="nucleotide sequence ID" value="NZ_JBGNEG010000002.1"/>
</dbReference>
<evidence type="ECO:0000313" key="2">
    <source>
        <dbReference type="Proteomes" id="UP000480222"/>
    </source>
</evidence>
<dbReference type="InterPro" id="IPR013381">
    <property type="entry name" value="CRISPR-assoc_prot_Cse1"/>
</dbReference>
<evidence type="ECO:0000313" key="1">
    <source>
        <dbReference type="EMBL" id="CAB0579161.1"/>
    </source>
</evidence>
<organism evidence="1 2">
    <name type="scientific">Corynebacterium diphtheriae</name>
    <dbReference type="NCBI Taxonomy" id="1717"/>
    <lineage>
        <taxon>Bacteria</taxon>
        <taxon>Bacillati</taxon>
        <taxon>Actinomycetota</taxon>
        <taxon>Actinomycetes</taxon>
        <taxon>Mycobacteriales</taxon>
        <taxon>Corynebacteriaceae</taxon>
        <taxon>Corynebacterium</taxon>
    </lineage>
</organism>
<comment type="caution">
    <text evidence="1">The sequence shown here is derived from an EMBL/GenBank/DDBJ whole genome shotgun (WGS) entry which is preliminary data.</text>
</comment>
<name>A0A1X4KPR1_CORDP</name>
<protein>
    <submittedName>
        <fullName evidence="1">Type I-E CRISPR-associated protein Cse1/CasA</fullName>
    </submittedName>
</protein>
<dbReference type="Proteomes" id="UP000480222">
    <property type="component" value="Unassembled WGS sequence"/>
</dbReference>
<dbReference type="Gene3D" id="1.10.132.100">
    <property type="match status" value="1"/>
</dbReference>
<reference evidence="1 2" key="1">
    <citation type="submission" date="2020-02" db="EMBL/GenBank/DDBJ databases">
        <authorList>
            <person name="Brisse S."/>
        </authorList>
    </citation>
    <scope>NUCLEOTIDE SEQUENCE [LARGE SCALE GENOMIC DNA]</scope>
    <source>
        <strain evidence="1">CIP107547</strain>
    </source>
</reference>